<feature type="compositionally biased region" description="Polar residues" evidence="8">
    <location>
        <begin position="114"/>
        <end position="126"/>
    </location>
</feature>
<keyword evidence="6 7" id="KW-0539">Nucleus</keyword>
<dbReference type="GO" id="GO:0030628">
    <property type="term" value="F:pre-mRNA 3'-splice site binding"/>
    <property type="evidence" value="ECO:0007669"/>
    <property type="project" value="UniProtKB-UniRule"/>
</dbReference>
<feature type="non-terminal residue" evidence="10">
    <location>
        <position position="1"/>
    </location>
</feature>
<dbReference type="InterPro" id="IPR039974">
    <property type="entry name" value="Splicing_factor_SLU7"/>
</dbReference>
<evidence type="ECO:0000259" key="9">
    <source>
        <dbReference type="Pfam" id="PF11708"/>
    </source>
</evidence>
<comment type="subcellular location">
    <subcellularLocation>
        <location evidence="1 7">Nucleus</location>
    </subcellularLocation>
</comment>
<feature type="region of interest" description="Disordered" evidence="8">
    <location>
        <begin position="114"/>
        <end position="134"/>
    </location>
</feature>
<evidence type="ECO:0000256" key="6">
    <source>
        <dbReference type="ARBA" id="ARBA00023242"/>
    </source>
</evidence>
<feature type="domain" description="Pre-mRNA-splicing factor SLU7" evidence="9">
    <location>
        <begin position="232"/>
        <end position="307"/>
    </location>
</feature>
<name>A0A1A8WDL8_PLAOA</name>
<evidence type="ECO:0000256" key="5">
    <source>
        <dbReference type="ARBA" id="ARBA00023187"/>
    </source>
</evidence>
<accession>A0A1A8WDL8</accession>
<dbReference type="PANTHER" id="PTHR12942:SF2">
    <property type="entry name" value="PRE-MRNA-SPLICING FACTOR SLU7"/>
    <property type="match status" value="1"/>
</dbReference>
<comment type="similarity">
    <text evidence="2 7">Belongs to the SLU7 family.</text>
</comment>
<evidence type="ECO:0000256" key="3">
    <source>
        <dbReference type="ARBA" id="ARBA00022664"/>
    </source>
</evidence>
<dbReference type="Proteomes" id="UP000078560">
    <property type="component" value="Unassembled WGS sequence"/>
</dbReference>
<gene>
    <name evidence="10" type="ORF">POVCU2_0065510</name>
</gene>
<evidence type="ECO:0000256" key="8">
    <source>
        <dbReference type="SAM" id="MobiDB-lite"/>
    </source>
</evidence>
<evidence type="ECO:0000313" key="10">
    <source>
        <dbReference type="EMBL" id="SBS91099.1"/>
    </source>
</evidence>
<dbReference type="GO" id="GO:0000398">
    <property type="term" value="P:mRNA splicing, via spliceosome"/>
    <property type="evidence" value="ECO:0007669"/>
    <property type="project" value="UniProtKB-UniRule"/>
</dbReference>
<keyword evidence="5 7" id="KW-0508">mRNA splicing</keyword>
<keyword evidence="3 7" id="KW-0507">mRNA processing</keyword>
<dbReference type="EMBL" id="FLQU01001040">
    <property type="protein sequence ID" value="SBS91099.1"/>
    <property type="molecule type" value="Genomic_DNA"/>
</dbReference>
<comment type="subunit">
    <text evidence="7">Associated with the spliceosome.</text>
</comment>
<comment type="function">
    <text evidence="7">Involved in pre-mRNA splicing.</text>
</comment>
<evidence type="ECO:0000256" key="4">
    <source>
        <dbReference type="ARBA" id="ARBA00022728"/>
    </source>
</evidence>
<evidence type="ECO:0000256" key="2">
    <source>
        <dbReference type="ARBA" id="ARBA00007203"/>
    </source>
</evidence>
<dbReference type="InterPro" id="IPR021715">
    <property type="entry name" value="Slu7_dom"/>
</dbReference>
<evidence type="ECO:0000313" key="11">
    <source>
        <dbReference type="Proteomes" id="UP000078560"/>
    </source>
</evidence>
<dbReference type="PANTHER" id="PTHR12942">
    <property type="entry name" value="STEP II SPLICING FACTOR SLU7"/>
    <property type="match status" value="1"/>
</dbReference>
<proteinExistence type="inferred from homology"/>
<protein>
    <recommendedName>
        <fullName evidence="7">Pre-mRNA-splicing factor SLU7</fullName>
    </recommendedName>
</protein>
<feature type="non-terminal residue" evidence="10">
    <location>
        <position position="308"/>
    </location>
</feature>
<dbReference type="GO" id="GO:0005681">
    <property type="term" value="C:spliceosomal complex"/>
    <property type="evidence" value="ECO:0007669"/>
    <property type="project" value="UniProtKB-UniRule"/>
</dbReference>
<dbReference type="Pfam" id="PF11708">
    <property type="entry name" value="Slu7"/>
    <property type="match status" value="1"/>
</dbReference>
<evidence type="ECO:0000256" key="1">
    <source>
        <dbReference type="ARBA" id="ARBA00004123"/>
    </source>
</evidence>
<organism evidence="10 11">
    <name type="scientific">Plasmodium ovale curtisi</name>
    <dbReference type="NCBI Taxonomy" id="864141"/>
    <lineage>
        <taxon>Eukaryota</taxon>
        <taxon>Sar</taxon>
        <taxon>Alveolata</taxon>
        <taxon>Apicomplexa</taxon>
        <taxon>Aconoidasida</taxon>
        <taxon>Haemosporida</taxon>
        <taxon>Plasmodiidae</taxon>
        <taxon>Plasmodium</taxon>
        <taxon>Plasmodium (Plasmodium)</taxon>
    </lineage>
</organism>
<keyword evidence="4 7" id="KW-0747">Spliceosome</keyword>
<reference evidence="11" key="1">
    <citation type="submission" date="2016-05" db="EMBL/GenBank/DDBJ databases">
        <authorList>
            <person name="Naeem Raeece"/>
        </authorList>
    </citation>
    <scope>NUCLEOTIDE SEQUENCE [LARGE SCALE GENOMIC DNA]</scope>
</reference>
<dbReference type="AlphaFoldDB" id="A0A1A8WDL8"/>
<evidence type="ECO:0000256" key="7">
    <source>
        <dbReference type="RuleBase" id="RU367071"/>
    </source>
</evidence>
<sequence length="308" mass="35914">TIKQIIADKEWYKIFESLQNNKKYSSISFLCIQNNKPNISQTHLEEYSTSSSSESTSSSFDQTLEFFSIKKKVIPTHPSNDNDTKQNNLPNYNLKYYDSDSNLLSNEYNKETLSVPSPSLQPNINNADPEPVNKSYEEFSSKSYEELTSKPYDEHEESYESLTKDTVLNKYGKGFLSSYLETLNTNKKCQKHFKNIYKKSKMINLLKYSLHILDYWDIDIADNCQDGEKKNKKTNKLNNHIKQSKLFRKDTAKYLYNLNLNSAFYDPKSRSMKEDPLANIKNNLENSNYYKGENYYNNTGDAIESKKL</sequence>